<proteinExistence type="predicted"/>
<sequence length="324" mass="36541">MAKRIRISNETLNCYGTWIRTEGIDLTQFNRNPVLLWMHQRGVVIGMIKDIRVADGEVTGEPWFDEVREESRLAKQQWEKGTLRMGSPNFEILETSEDAALLKPGQTRPTVTRCKLMEYSMVDIGGNDDNIRLSYEGRELRLNAGGGCDLPLLRKSLNENQTLQTMNEQLKTIALMLGLADTATLQEVQKQINVLLGYQTANTSLRTEKEKLEKELDTLRLAGITSLVEEAVTAGKIESGKKAHFIELGKKVGQESLKLTLEAMHGTVKPSMVLNRATSQTATGDWKKLSEVPAEELKLMRKDDPQQYRRLYKAEYGVDCPELN</sequence>
<evidence type="ECO:0000256" key="1">
    <source>
        <dbReference type="SAM" id="Coils"/>
    </source>
</evidence>
<dbReference type="RefSeq" id="WP_118399850.1">
    <property type="nucleotide sequence ID" value="NZ_CABJGD010000001.1"/>
</dbReference>
<evidence type="ECO:0000313" key="2">
    <source>
        <dbReference type="EMBL" id="RHA79080.1"/>
    </source>
</evidence>
<keyword evidence="1" id="KW-0175">Coiled coil</keyword>
<accession>A0A413T5F3</accession>
<dbReference type="AlphaFoldDB" id="A0A413T5F3"/>
<organism evidence="2 3">
    <name type="scientific">Phocaeicola coprophilus</name>
    <dbReference type="NCBI Taxonomy" id="387090"/>
    <lineage>
        <taxon>Bacteria</taxon>
        <taxon>Pseudomonadati</taxon>
        <taxon>Bacteroidota</taxon>
        <taxon>Bacteroidia</taxon>
        <taxon>Bacteroidales</taxon>
        <taxon>Bacteroidaceae</taxon>
        <taxon>Phocaeicola</taxon>
    </lineage>
</organism>
<name>A0A413T5F3_9BACT</name>
<protein>
    <recommendedName>
        <fullName evidence="4">Peptidase</fullName>
    </recommendedName>
</protein>
<reference evidence="2 3" key="1">
    <citation type="submission" date="2018-08" db="EMBL/GenBank/DDBJ databases">
        <title>A genome reference for cultivated species of the human gut microbiota.</title>
        <authorList>
            <person name="Zou Y."/>
            <person name="Xue W."/>
            <person name="Luo G."/>
        </authorList>
    </citation>
    <scope>NUCLEOTIDE SEQUENCE [LARGE SCALE GENOMIC DNA]</scope>
    <source>
        <strain evidence="2 3">AM42-38</strain>
    </source>
</reference>
<evidence type="ECO:0000313" key="3">
    <source>
        <dbReference type="Proteomes" id="UP000283855"/>
    </source>
</evidence>
<evidence type="ECO:0008006" key="4">
    <source>
        <dbReference type="Google" id="ProtNLM"/>
    </source>
</evidence>
<dbReference type="EMBL" id="QSFT01000001">
    <property type="protein sequence ID" value="RHA79080.1"/>
    <property type="molecule type" value="Genomic_DNA"/>
</dbReference>
<comment type="caution">
    <text evidence="2">The sequence shown here is derived from an EMBL/GenBank/DDBJ whole genome shotgun (WGS) entry which is preliminary data.</text>
</comment>
<dbReference type="Proteomes" id="UP000283855">
    <property type="component" value="Unassembled WGS sequence"/>
</dbReference>
<feature type="coiled-coil region" evidence="1">
    <location>
        <begin position="195"/>
        <end position="222"/>
    </location>
</feature>
<gene>
    <name evidence="2" type="ORF">DW921_00545</name>
</gene>